<dbReference type="KEGG" id="smo:SELMODRAFT_442289"/>
<dbReference type="InParanoid" id="D8RSA5"/>
<feature type="region of interest" description="Disordered" evidence="1">
    <location>
        <begin position="337"/>
        <end position="362"/>
    </location>
</feature>
<evidence type="ECO:0000313" key="3">
    <source>
        <dbReference type="EMBL" id="EFJ24835.1"/>
    </source>
</evidence>
<sequence length="362" mass="37496">MDIDECEAAAKAKTAAPLSINKSSGSKISKSSSSSMRRPMLQPSKPLPTSKVYNTDPMSFRELVQQLTGNSSTGTSGGGGGGGGSDVGAGGGGGGSLQQQTSTGFSEQAMNPGMMGVSSQQQYHHHHYQQQQQHQQQPSLVVVSDPAALVSSPGTGGGVLSPHSSARPVNSRLQRMAPPPLRPTFSISPFAHKLAQHQQQHQQQQLSGPSSGEIHAATAGHSAATSNVVTSENLTSPGAQPLSPLSNKRVSTMPLLSFSPLPVLSPSDTAWASFESPNTAAMKQLAQSIIDGSSKGSGFAGSRFPWSPTFQGCLGLPSPGLPVPELFPEVKMIDSPENARKTAATAASSTGNDFSFPEIRES</sequence>
<accession>D8RSA5</accession>
<feature type="region of interest" description="Disordered" evidence="1">
    <location>
        <begin position="1"/>
        <end position="169"/>
    </location>
</feature>
<dbReference type="InterPro" id="IPR039612">
    <property type="entry name" value="VQ_5/9/14"/>
</dbReference>
<dbReference type="InterPro" id="IPR008889">
    <property type="entry name" value="VQ"/>
</dbReference>
<protein>
    <recommendedName>
        <fullName evidence="2">VQ domain-containing protein</fullName>
    </recommendedName>
</protein>
<proteinExistence type="predicted"/>
<feature type="compositionally biased region" description="Low complexity" evidence="1">
    <location>
        <begin position="65"/>
        <end position="74"/>
    </location>
</feature>
<evidence type="ECO:0000259" key="2">
    <source>
        <dbReference type="Pfam" id="PF05678"/>
    </source>
</evidence>
<dbReference type="Proteomes" id="UP000001514">
    <property type="component" value="Unassembled WGS sequence"/>
</dbReference>
<dbReference type="AlphaFoldDB" id="D8RSA5"/>
<evidence type="ECO:0000256" key="1">
    <source>
        <dbReference type="SAM" id="MobiDB-lite"/>
    </source>
</evidence>
<feature type="compositionally biased region" description="Low complexity" evidence="1">
    <location>
        <begin position="9"/>
        <end position="35"/>
    </location>
</feature>
<feature type="compositionally biased region" description="Low complexity" evidence="1">
    <location>
        <begin position="196"/>
        <end position="205"/>
    </location>
</feature>
<dbReference type="OrthoDB" id="1934230at2759"/>
<name>D8RSA5_SELML</name>
<feature type="region of interest" description="Disordered" evidence="1">
    <location>
        <begin position="193"/>
        <end position="224"/>
    </location>
</feature>
<dbReference type="PANTHER" id="PTHR33783:SF1">
    <property type="entry name" value="PROTEIN HAIKU1"/>
    <property type="match status" value="1"/>
</dbReference>
<feature type="compositionally biased region" description="Gly residues" evidence="1">
    <location>
        <begin position="75"/>
        <end position="96"/>
    </location>
</feature>
<dbReference type="EMBL" id="GL377588">
    <property type="protein sequence ID" value="EFJ24835.1"/>
    <property type="molecule type" value="Genomic_DNA"/>
</dbReference>
<evidence type="ECO:0000313" key="4">
    <source>
        <dbReference type="Proteomes" id="UP000001514"/>
    </source>
</evidence>
<dbReference type="PANTHER" id="PTHR33783">
    <property type="entry name" value="PROTEIN HAIKU1"/>
    <property type="match status" value="1"/>
</dbReference>
<organism evidence="4">
    <name type="scientific">Selaginella moellendorffii</name>
    <name type="common">Spikemoss</name>
    <dbReference type="NCBI Taxonomy" id="88036"/>
    <lineage>
        <taxon>Eukaryota</taxon>
        <taxon>Viridiplantae</taxon>
        <taxon>Streptophyta</taxon>
        <taxon>Embryophyta</taxon>
        <taxon>Tracheophyta</taxon>
        <taxon>Lycopodiopsida</taxon>
        <taxon>Selaginellales</taxon>
        <taxon>Selaginellaceae</taxon>
        <taxon>Selaginella</taxon>
    </lineage>
</organism>
<feature type="compositionally biased region" description="Low complexity" evidence="1">
    <location>
        <begin position="215"/>
        <end position="224"/>
    </location>
</feature>
<keyword evidence="4" id="KW-1185">Reference proteome</keyword>
<reference evidence="3 4" key="1">
    <citation type="journal article" date="2011" name="Science">
        <title>The Selaginella genome identifies genetic changes associated with the evolution of vascular plants.</title>
        <authorList>
            <person name="Banks J.A."/>
            <person name="Nishiyama T."/>
            <person name="Hasebe M."/>
            <person name="Bowman J.L."/>
            <person name="Gribskov M."/>
            <person name="dePamphilis C."/>
            <person name="Albert V.A."/>
            <person name="Aono N."/>
            <person name="Aoyama T."/>
            <person name="Ambrose B.A."/>
            <person name="Ashton N.W."/>
            <person name="Axtell M.J."/>
            <person name="Barker E."/>
            <person name="Barker M.S."/>
            <person name="Bennetzen J.L."/>
            <person name="Bonawitz N.D."/>
            <person name="Chapple C."/>
            <person name="Cheng C."/>
            <person name="Correa L.G."/>
            <person name="Dacre M."/>
            <person name="DeBarry J."/>
            <person name="Dreyer I."/>
            <person name="Elias M."/>
            <person name="Engstrom E.M."/>
            <person name="Estelle M."/>
            <person name="Feng L."/>
            <person name="Finet C."/>
            <person name="Floyd S.K."/>
            <person name="Frommer W.B."/>
            <person name="Fujita T."/>
            <person name="Gramzow L."/>
            <person name="Gutensohn M."/>
            <person name="Harholt J."/>
            <person name="Hattori M."/>
            <person name="Heyl A."/>
            <person name="Hirai T."/>
            <person name="Hiwatashi Y."/>
            <person name="Ishikawa M."/>
            <person name="Iwata M."/>
            <person name="Karol K.G."/>
            <person name="Koehler B."/>
            <person name="Kolukisaoglu U."/>
            <person name="Kubo M."/>
            <person name="Kurata T."/>
            <person name="Lalonde S."/>
            <person name="Li K."/>
            <person name="Li Y."/>
            <person name="Litt A."/>
            <person name="Lyons E."/>
            <person name="Manning G."/>
            <person name="Maruyama T."/>
            <person name="Michael T.P."/>
            <person name="Mikami K."/>
            <person name="Miyazaki S."/>
            <person name="Morinaga S."/>
            <person name="Murata T."/>
            <person name="Mueller-Roeber B."/>
            <person name="Nelson D.R."/>
            <person name="Obara M."/>
            <person name="Oguri Y."/>
            <person name="Olmstead R.G."/>
            <person name="Onodera N."/>
            <person name="Petersen B.L."/>
            <person name="Pils B."/>
            <person name="Prigge M."/>
            <person name="Rensing S.A."/>
            <person name="Riano-Pachon D.M."/>
            <person name="Roberts A.W."/>
            <person name="Sato Y."/>
            <person name="Scheller H.V."/>
            <person name="Schulz B."/>
            <person name="Schulz C."/>
            <person name="Shakirov E.V."/>
            <person name="Shibagaki N."/>
            <person name="Shinohara N."/>
            <person name="Shippen D.E."/>
            <person name="Soerensen I."/>
            <person name="Sotooka R."/>
            <person name="Sugimoto N."/>
            <person name="Sugita M."/>
            <person name="Sumikawa N."/>
            <person name="Tanurdzic M."/>
            <person name="Theissen G."/>
            <person name="Ulvskov P."/>
            <person name="Wakazuki S."/>
            <person name="Weng J.K."/>
            <person name="Willats W.W."/>
            <person name="Wipf D."/>
            <person name="Wolf P.G."/>
            <person name="Yang L."/>
            <person name="Zimmer A.D."/>
            <person name="Zhu Q."/>
            <person name="Mitros T."/>
            <person name="Hellsten U."/>
            <person name="Loque D."/>
            <person name="Otillar R."/>
            <person name="Salamov A."/>
            <person name="Schmutz J."/>
            <person name="Shapiro H."/>
            <person name="Lindquist E."/>
            <person name="Lucas S."/>
            <person name="Rokhsar D."/>
            <person name="Grigoriev I.V."/>
        </authorList>
    </citation>
    <scope>NUCLEOTIDE SEQUENCE [LARGE SCALE GENOMIC DNA]</scope>
</reference>
<feature type="domain" description="VQ" evidence="2">
    <location>
        <begin position="51"/>
        <end position="73"/>
    </location>
</feature>
<dbReference type="HOGENOM" id="CLU_765918_0_0_1"/>
<dbReference type="Pfam" id="PF05678">
    <property type="entry name" value="VQ"/>
    <property type="match status" value="1"/>
</dbReference>
<dbReference type="Gramene" id="EFJ24835">
    <property type="protein sequence ID" value="EFJ24835"/>
    <property type="gene ID" value="SELMODRAFT_442289"/>
</dbReference>
<gene>
    <name evidence="3" type="ORF">SELMODRAFT_442289</name>
</gene>